<evidence type="ECO:0000256" key="2">
    <source>
        <dbReference type="PROSITE-ProRule" id="PRU00252"/>
    </source>
</evidence>
<dbReference type="PROSITE" id="PS50935">
    <property type="entry name" value="SSB"/>
    <property type="match status" value="1"/>
</dbReference>
<dbReference type="InterPro" id="IPR000424">
    <property type="entry name" value="Primosome_PriB/ssb"/>
</dbReference>
<organism evidence="5 6">
    <name type="scientific">Kribbella deserti</name>
    <dbReference type="NCBI Taxonomy" id="1926257"/>
    <lineage>
        <taxon>Bacteria</taxon>
        <taxon>Bacillati</taxon>
        <taxon>Actinomycetota</taxon>
        <taxon>Actinomycetes</taxon>
        <taxon>Propionibacteriales</taxon>
        <taxon>Kribbellaceae</taxon>
        <taxon>Kribbella</taxon>
    </lineage>
</organism>
<feature type="region of interest" description="Disordered" evidence="4">
    <location>
        <begin position="114"/>
        <end position="181"/>
    </location>
</feature>
<protein>
    <recommendedName>
        <fullName evidence="3">Single-stranded DNA-binding protein</fullName>
    </recommendedName>
</protein>
<keyword evidence="6" id="KW-1185">Reference proteome</keyword>
<accession>A0ABV6QD75</accession>
<dbReference type="Pfam" id="PF00436">
    <property type="entry name" value="SSB"/>
    <property type="match status" value="1"/>
</dbReference>
<dbReference type="CDD" id="cd04496">
    <property type="entry name" value="SSB_OBF"/>
    <property type="match status" value="1"/>
</dbReference>
<name>A0ABV6QD75_9ACTN</name>
<evidence type="ECO:0000313" key="6">
    <source>
        <dbReference type="Proteomes" id="UP001589890"/>
    </source>
</evidence>
<evidence type="ECO:0000256" key="1">
    <source>
        <dbReference type="ARBA" id="ARBA00023125"/>
    </source>
</evidence>
<dbReference type="InterPro" id="IPR012340">
    <property type="entry name" value="NA-bd_OB-fold"/>
</dbReference>
<dbReference type="RefSeq" id="WP_380043189.1">
    <property type="nucleotide sequence ID" value="NZ_JBHLTC010000001.1"/>
</dbReference>
<proteinExistence type="predicted"/>
<dbReference type="GO" id="GO:0003677">
    <property type="term" value="F:DNA binding"/>
    <property type="evidence" value="ECO:0007669"/>
    <property type="project" value="UniProtKB-KW"/>
</dbReference>
<dbReference type="EMBL" id="JBHLTC010000001">
    <property type="protein sequence ID" value="MFC0622510.1"/>
    <property type="molecule type" value="Genomic_DNA"/>
</dbReference>
<dbReference type="Gene3D" id="2.40.50.140">
    <property type="entry name" value="Nucleic acid-binding proteins"/>
    <property type="match status" value="1"/>
</dbReference>
<keyword evidence="1 2" id="KW-0238">DNA-binding</keyword>
<dbReference type="NCBIfam" id="TIGR00621">
    <property type="entry name" value="ssb"/>
    <property type="match status" value="1"/>
</dbReference>
<sequence length="181" mass="19814">MSEIYVNIQGRVGSDVEYRLAGQVPIASFRLGSNPRQFVRDKGWIDRPTTWFTVECWRSLAENVKDSLIKGQPVVVVGKLKTTEWHDSGGTLRSRTVLDASAIGHDLSRGTAVFSKRTSHSTGHSTSLEEEMRELSEYVDSQAEANPFPPHGADDSLPEASPLPHGTGKADPEEEATPRAA</sequence>
<comment type="caution">
    <text evidence="5">The sequence shown here is derived from an EMBL/GenBank/DDBJ whole genome shotgun (WGS) entry which is preliminary data.</text>
</comment>
<gene>
    <name evidence="5" type="ORF">ACFFGN_00440</name>
</gene>
<dbReference type="SUPFAM" id="SSF50249">
    <property type="entry name" value="Nucleic acid-binding proteins"/>
    <property type="match status" value="1"/>
</dbReference>
<reference evidence="5 6" key="1">
    <citation type="submission" date="2024-09" db="EMBL/GenBank/DDBJ databases">
        <authorList>
            <person name="Sun Q."/>
            <person name="Mori K."/>
        </authorList>
    </citation>
    <scope>NUCLEOTIDE SEQUENCE [LARGE SCALE GENOMIC DNA]</scope>
    <source>
        <strain evidence="5 6">CGMCC 1.15906</strain>
    </source>
</reference>
<evidence type="ECO:0000256" key="4">
    <source>
        <dbReference type="SAM" id="MobiDB-lite"/>
    </source>
</evidence>
<evidence type="ECO:0000256" key="3">
    <source>
        <dbReference type="RuleBase" id="RU000524"/>
    </source>
</evidence>
<dbReference type="Proteomes" id="UP001589890">
    <property type="component" value="Unassembled WGS sequence"/>
</dbReference>
<dbReference type="InterPro" id="IPR011344">
    <property type="entry name" value="ssDNA-bd"/>
</dbReference>
<evidence type="ECO:0000313" key="5">
    <source>
        <dbReference type="EMBL" id="MFC0622510.1"/>
    </source>
</evidence>